<keyword evidence="4 12" id="KW-0949">S-adenosyl-L-methionine</keyword>
<evidence type="ECO:0000256" key="7">
    <source>
        <dbReference type="ARBA" id="ARBA00022771"/>
    </source>
</evidence>
<dbReference type="GO" id="GO:0008270">
    <property type="term" value="F:zinc ion binding"/>
    <property type="evidence" value="ECO:0007669"/>
    <property type="project" value="UniProtKB-KW"/>
</dbReference>
<evidence type="ECO:0000256" key="4">
    <source>
        <dbReference type="ARBA" id="ARBA00022691"/>
    </source>
</evidence>
<evidence type="ECO:0000256" key="1">
    <source>
        <dbReference type="ARBA" id="ARBA00005265"/>
    </source>
</evidence>
<dbReference type="PANTHER" id="PTHR12998">
    <property type="entry name" value="TRNA:M(4)X MODIFICATION ENZYME TRM13 HOMOLOG"/>
    <property type="match status" value="1"/>
</dbReference>
<evidence type="ECO:0000256" key="8">
    <source>
        <dbReference type="ARBA" id="ARBA00022833"/>
    </source>
</evidence>
<dbReference type="AlphaFoldDB" id="A0AA42AYP1"/>
<reference evidence="14" key="1">
    <citation type="submission" date="2022-03" db="EMBL/GenBank/DDBJ databases">
        <title>A functionally conserved STORR gene fusion in Papaver species that diverged 16.8 million years ago.</title>
        <authorList>
            <person name="Catania T."/>
        </authorList>
    </citation>
    <scope>NUCLEOTIDE SEQUENCE</scope>
    <source>
        <strain evidence="14">S-191538</strain>
    </source>
</reference>
<sequence>MKTARRCKLWLPRKNRFCANIPLHDSLYCGNHNPKLEAQRISCPLDPSHSIYRRKVKQHVKRCPFLKQPQSFKLLEPFFKKGINGGRDFEEEEESFGAGNIVTPRTKRQAMYEMTVIEFYELITKIEAAYASIATSSDIQESFKEPQACKIWMNQEVERKKSYREKQVQHASILGNLEEFGVLEDPTKLGCRTVSSDYAVVEFGAGRGYLSHALADCYGIRKADRRLRQKESMVLERLRVDIEDLDLKAIESLKGVPYLAVGNHLCGSAIDLILRCCLLPKQTTETRSGDTCNLRGLAVATCCHHLCQWKHYINKSYLSDLGINKDDFHVITSITNWDVCAAPGKSIEKKSCNKGVKEIIHGMTEPEMAALRSKCKAIIDMGRLMWVKQLGGFTADIVKYVPSSISRENNLLVAKYMQ</sequence>
<evidence type="ECO:0000256" key="10">
    <source>
        <dbReference type="ARBA" id="ARBA00048635"/>
    </source>
</evidence>
<keyword evidence="2 12" id="KW-0489">Methyltransferase</keyword>
<evidence type="ECO:0000256" key="2">
    <source>
        <dbReference type="ARBA" id="ARBA00022603"/>
    </source>
</evidence>
<comment type="similarity">
    <text evidence="1 12">Belongs to the methyltransferase TRM13 family.</text>
</comment>
<comment type="caution">
    <text evidence="14">The sequence shown here is derived from an EMBL/GenBank/DDBJ whole genome shotgun (WGS) entry which is preliminary data.</text>
</comment>
<dbReference type="PANTHER" id="PTHR12998:SF0">
    <property type="entry name" value="TRNA:M(4)X MODIFICATION ENZYME TRM13 HOMOLOG"/>
    <property type="match status" value="1"/>
</dbReference>
<evidence type="ECO:0000256" key="11">
    <source>
        <dbReference type="ARBA" id="ARBA00049393"/>
    </source>
</evidence>
<dbReference type="EMBL" id="JAJJMA010266301">
    <property type="protein sequence ID" value="MCL7045132.1"/>
    <property type="molecule type" value="Genomic_DNA"/>
</dbReference>
<dbReference type="GO" id="GO:0030488">
    <property type="term" value="P:tRNA methylation"/>
    <property type="evidence" value="ECO:0007669"/>
    <property type="project" value="InterPro"/>
</dbReference>
<evidence type="ECO:0000256" key="6">
    <source>
        <dbReference type="ARBA" id="ARBA00022723"/>
    </source>
</evidence>
<keyword evidence="8 12" id="KW-0862">Zinc</keyword>
<dbReference type="Proteomes" id="UP001177140">
    <property type="component" value="Unassembled WGS sequence"/>
</dbReference>
<evidence type="ECO:0000256" key="3">
    <source>
        <dbReference type="ARBA" id="ARBA00022679"/>
    </source>
</evidence>
<accession>A0AA42AYP1</accession>
<comment type="catalytic activity">
    <reaction evidence="9 12">
        <text>cytidine(4) in tRNA(Pro) + S-adenosyl-L-methionine = 2'-O-methylcytidine(4) in tRNA(Pro) + S-adenosyl-L-homocysteine + H(+)</text>
        <dbReference type="Rhea" id="RHEA:32767"/>
        <dbReference type="Rhea" id="RHEA-COMP:10397"/>
        <dbReference type="Rhea" id="RHEA-COMP:10398"/>
        <dbReference type="ChEBI" id="CHEBI:15378"/>
        <dbReference type="ChEBI" id="CHEBI:57856"/>
        <dbReference type="ChEBI" id="CHEBI:59789"/>
        <dbReference type="ChEBI" id="CHEBI:74495"/>
        <dbReference type="ChEBI" id="CHEBI:82748"/>
        <dbReference type="EC" id="2.1.1.225"/>
    </reaction>
</comment>
<dbReference type="InterPro" id="IPR007871">
    <property type="entry name" value="Methyltransferase_TRM13"/>
</dbReference>
<dbReference type="Pfam" id="PF11722">
    <property type="entry name" value="zf-TRM13_CCCH"/>
    <property type="match status" value="1"/>
</dbReference>
<dbReference type="Pfam" id="PF05253">
    <property type="entry name" value="zf-U11-48K"/>
    <property type="match status" value="1"/>
</dbReference>
<comment type="catalytic activity">
    <reaction evidence="10 12">
        <text>cytidine(4) in tRNA(Gly)(GCC) + S-adenosyl-L-methionine = 2'-O-methylcytidine(4) in tRNA(Gly)(GCC) + S-adenosyl-L-homocysteine + H(+)</text>
        <dbReference type="Rhea" id="RHEA:43192"/>
        <dbReference type="Rhea" id="RHEA-COMP:10399"/>
        <dbReference type="Rhea" id="RHEA-COMP:10400"/>
        <dbReference type="ChEBI" id="CHEBI:15378"/>
        <dbReference type="ChEBI" id="CHEBI:57856"/>
        <dbReference type="ChEBI" id="CHEBI:59789"/>
        <dbReference type="ChEBI" id="CHEBI:74495"/>
        <dbReference type="ChEBI" id="CHEBI:82748"/>
        <dbReference type="EC" id="2.1.1.225"/>
    </reaction>
</comment>
<keyword evidence="15" id="KW-1185">Reference proteome</keyword>
<organism evidence="14 15">
    <name type="scientific">Papaver nudicaule</name>
    <name type="common">Iceland poppy</name>
    <dbReference type="NCBI Taxonomy" id="74823"/>
    <lineage>
        <taxon>Eukaryota</taxon>
        <taxon>Viridiplantae</taxon>
        <taxon>Streptophyta</taxon>
        <taxon>Embryophyta</taxon>
        <taxon>Tracheophyta</taxon>
        <taxon>Spermatophyta</taxon>
        <taxon>Magnoliopsida</taxon>
        <taxon>Ranunculales</taxon>
        <taxon>Papaveraceae</taxon>
        <taxon>Papaveroideae</taxon>
        <taxon>Papaver</taxon>
    </lineage>
</organism>
<evidence type="ECO:0000313" key="14">
    <source>
        <dbReference type="EMBL" id="MCL7045132.1"/>
    </source>
</evidence>
<evidence type="ECO:0000256" key="5">
    <source>
        <dbReference type="ARBA" id="ARBA00022694"/>
    </source>
</evidence>
<protein>
    <recommendedName>
        <fullName evidence="12">tRNA:m(4)X modification enzyme TRM13</fullName>
        <ecNumber evidence="12">2.1.1.225</ecNumber>
    </recommendedName>
</protein>
<gene>
    <name evidence="14" type="ORF">MKW94_030693</name>
</gene>
<dbReference type="GO" id="GO:0106050">
    <property type="term" value="F:tRNA 2'-O-methyltransferase activity"/>
    <property type="evidence" value="ECO:0007669"/>
    <property type="project" value="UniProtKB-UniRule"/>
</dbReference>
<evidence type="ECO:0000313" key="15">
    <source>
        <dbReference type="Proteomes" id="UP001177140"/>
    </source>
</evidence>
<dbReference type="EC" id="2.1.1.225" evidence="12"/>
<feature type="domain" description="CHHC U11-48K-type" evidence="13">
    <location>
        <begin position="40"/>
        <end position="67"/>
    </location>
</feature>
<evidence type="ECO:0000259" key="13">
    <source>
        <dbReference type="PROSITE" id="PS51800"/>
    </source>
</evidence>
<dbReference type="InterPro" id="IPR021721">
    <property type="entry name" value="Znf_CCCH-type_TRM13"/>
</dbReference>
<dbReference type="PROSITE" id="PS51800">
    <property type="entry name" value="ZF_CHHC_U11_48K"/>
    <property type="match status" value="1"/>
</dbReference>
<evidence type="ECO:0000256" key="12">
    <source>
        <dbReference type="RuleBase" id="RU367103"/>
    </source>
</evidence>
<dbReference type="InterPro" id="IPR022776">
    <property type="entry name" value="TRM13/UPF0224_CHHC_Znf_dom"/>
</dbReference>
<dbReference type="InterPro" id="IPR039044">
    <property type="entry name" value="Trm13"/>
</dbReference>
<comment type="function">
    <text evidence="12">tRNA methylase which 2'-O-methylates cytidine(4) in tRNA(Pro) and tRNA(Gly)(GCC), and adenosine(4) in tRNA(His).</text>
</comment>
<name>A0AA42AYP1_PAPNU</name>
<comment type="catalytic activity">
    <reaction evidence="11 12">
        <text>adenosine(4) in tRNA(His) + S-adenosyl-L-methionine = 2'-O-methyladenosine(4) in tRNA(His) + S-adenosyl-L-homocysteine + H(+)</text>
        <dbReference type="Rhea" id="RHEA:43196"/>
        <dbReference type="Rhea" id="RHEA-COMP:10401"/>
        <dbReference type="Rhea" id="RHEA-COMP:10402"/>
        <dbReference type="ChEBI" id="CHEBI:15378"/>
        <dbReference type="ChEBI" id="CHEBI:57856"/>
        <dbReference type="ChEBI" id="CHEBI:59789"/>
        <dbReference type="ChEBI" id="CHEBI:74411"/>
        <dbReference type="ChEBI" id="CHEBI:74477"/>
        <dbReference type="EC" id="2.1.1.225"/>
    </reaction>
</comment>
<dbReference type="Pfam" id="PF05206">
    <property type="entry name" value="TRM13"/>
    <property type="match status" value="1"/>
</dbReference>
<keyword evidence="6 12" id="KW-0479">Metal-binding</keyword>
<evidence type="ECO:0000256" key="9">
    <source>
        <dbReference type="ARBA" id="ARBA00048165"/>
    </source>
</evidence>
<keyword evidence="5 12" id="KW-0819">tRNA processing</keyword>
<proteinExistence type="inferred from homology"/>
<keyword evidence="7 12" id="KW-0863">Zinc-finger</keyword>
<keyword evidence="3 12" id="KW-0808">Transferase</keyword>